<evidence type="ECO:0000313" key="12">
    <source>
        <dbReference type="Proteomes" id="UP000035553"/>
    </source>
</evidence>
<accession>A0A0U1QS71</accession>
<keyword evidence="4" id="KW-0547">Nucleotide-binding</keyword>
<name>A0A0U1QS71_9BACL</name>
<dbReference type="FunFam" id="3.40.50.300:FF:000319">
    <property type="entry name" value="DNA repair protein RecN"/>
    <property type="match status" value="1"/>
</dbReference>
<feature type="domain" description="RecF/RecN/SMC N-terminal" evidence="10">
    <location>
        <begin position="1"/>
        <end position="513"/>
    </location>
</feature>
<dbReference type="Pfam" id="PF02463">
    <property type="entry name" value="SMC_N"/>
    <property type="match status" value="1"/>
</dbReference>
<keyword evidence="6" id="KW-0067">ATP-binding</keyword>
<evidence type="ECO:0000313" key="11">
    <source>
        <dbReference type="EMBL" id="KLI03654.1"/>
    </source>
</evidence>
<dbReference type="CDD" id="cd03241">
    <property type="entry name" value="ABC_RecN"/>
    <property type="match status" value="2"/>
</dbReference>
<dbReference type="GO" id="GO:0006310">
    <property type="term" value="P:DNA recombination"/>
    <property type="evidence" value="ECO:0007669"/>
    <property type="project" value="InterPro"/>
</dbReference>
<organism evidence="11 12">
    <name type="scientific">Sporolactobacillus inulinus CASD</name>
    <dbReference type="NCBI Taxonomy" id="1069536"/>
    <lineage>
        <taxon>Bacteria</taxon>
        <taxon>Bacillati</taxon>
        <taxon>Bacillota</taxon>
        <taxon>Bacilli</taxon>
        <taxon>Bacillales</taxon>
        <taxon>Sporolactobacillaceae</taxon>
        <taxon>Sporolactobacillus</taxon>
    </lineage>
</organism>
<evidence type="ECO:0000256" key="9">
    <source>
        <dbReference type="PIRNR" id="PIRNR003128"/>
    </source>
</evidence>
<protein>
    <recommendedName>
        <fullName evidence="3 9">DNA repair protein RecN</fullName>
    </recommendedName>
    <alternativeName>
        <fullName evidence="8 9">Recombination protein N</fullName>
    </alternativeName>
</protein>
<dbReference type="PIRSF" id="PIRSF003128">
    <property type="entry name" value="RecN"/>
    <property type="match status" value="1"/>
</dbReference>
<evidence type="ECO:0000256" key="2">
    <source>
        <dbReference type="ARBA" id="ARBA00009441"/>
    </source>
</evidence>
<dbReference type="OrthoDB" id="9806954at2"/>
<dbReference type="InterPro" id="IPR027417">
    <property type="entry name" value="P-loop_NTPase"/>
</dbReference>
<dbReference type="Gene3D" id="3.40.50.300">
    <property type="entry name" value="P-loop containing nucleotide triphosphate hydrolases"/>
    <property type="match status" value="2"/>
</dbReference>
<evidence type="ECO:0000256" key="8">
    <source>
        <dbReference type="ARBA" id="ARBA00033408"/>
    </source>
</evidence>
<dbReference type="FunFam" id="3.40.50.300:FF:000356">
    <property type="entry name" value="DNA repair protein RecN"/>
    <property type="match status" value="1"/>
</dbReference>
<keyword evidence="12" id="KW-1185">Reference proteome</keyword>
<comment type="caution">
    <text evidence="11">The sequence shown here is derived from an EMBL/GenBank/DDBJ whole genome shotgun (WGS) entry which is preliminary data.</text>
</comment>
<gene>
    <name evidence="11" type="ORF">SINU_01805</name>
</gene>
<dbReference type="SUPFAM" id="SSF52540">
    <property type="entry name" value="P-loop containing nucleoside triphosphate hydrolases"/>
    <property type="match status" value="1"/>
</dbReference>
<dbReference type="InterPro" id="IPR004604">
    <property type="entry name" value="DNA_recomb/repair_RecN"/>
</dbReference>
<dbReference type="NCBIfam" id="TIGR00634">
    <property type="entry name" value="recN"/>
    <property type="match status" value="1"/>
</dbReference>
<reference evidence="11 12" key="1">
    <citation type="journal article" date="2011" name="J. Bacteriol.">
        <title>Draft genome sequence of Sporolactobacillus inulinus strain CASD, an efficient D-lactic acid-producing bacterium with high-concentration lactate tolerance capability.</title>
        <authorList>
            <person name="Yu B."/>
            <person name="Su F."/>
            <person name="Wang L."/>
            <person name="Xu K."/>
            <person name="Zhao B."/>
            <person name="Xu P."/>
        </authorList>
    </citation>
    <scope>NUCLEOTIDE SEQUENCE [LARGE SCALE GENOMIC DNA]</scope>
    <source>
        <strain evidence="11 12">CASD</strain>
    </source>
</reference>
<dbReference type="Proteomes" id="UP000035553">
    <property type="component" value="Unassembled WGS sequence"/>
</dbReference>
<dbReference type="EMBL" id="AFVQ02000019">
    <property type="protein sequence ID" value="KLI03654.1"/>
    <property type="molecule type" value="Genomic_DNA"/>
</dbReference>
<sequence>MLTELQIINFAIIDKLNVSFEDGLTVFTGETGAGKSIIIDAIALLGGARGSAEYVRHGAKKAELEALFDIENNDRVIKLLDQLGFDQTDDQLILRRDIAHTGKSVCRVNGKLVTQSVLQQFGALLIDIHGQHEHQRLLDPSKHLDFVDRFGGSAIEKLKQAYTEEYQKATKLAAQCSRYNQDEKEVAQRVDLLHYQIKDIEAGHLQKDEEEQLLEEKRKLLNYEKVFQALNSSYGALDGDHAALDLLRQTASSLDSIRDLDPELNHFSESVSNCFYLLEEQASSIRNYLEQMEYNPERLNEIEARLNEIQLLKRKYGNNVDEILTYYVQIKKELDDLNSRDQNFDVLHEALKAEIGVLRDRAVQLSRARKQTSGKLARAINHEFKDLCMEHALIDLHVNMNGNLESFSGFGSEGIDHVSFYITTNPGEPFKPLAKVASGGELSRVMLAMKTVFRKVIGPVTIVFDEVDTGVSGQAAQAMAEKISSLSQNAQVFCITHLPQVAAMADQHISIEKYVTKDERTHTHVKTLDDAEKVQEISRMISGPLMTDLAREHAKELIQMADKIKQ</sequence>
<evidence type="ECO:0000256" key="5">
    <source>
        <dbReference type="ARBA" id="ARBA00022763"/>
    </source>
</evidence>
<dbReference type="AlphaFoldDB" id="A0A0U1QS71"/>
<dbReference type="GO" id="GO:0006281">
    <property type="term" value="P:DNA repair"/>
    <property type="evidence" value="ECO:0007669"/>
    <property type="project" value="UniProtKB-KW"/>
</dbReference>
<dbReference type="RefSeq" id="WP_010027167.1">
    <property type="nucleotide sequence ID" value="NZ_AFVQ02000019.1"/>
</dbReference>
<dbReference type="STRING" id="1069536.SINU_01805"/>
<dbReference type="GO" id="GO:0009432">
    <property type="term" value="P:SOS response"/>
    <property type="evidence" value="ECO:0007669"/>
    <property type="project" value="TreeGrafter"/>
</dbReference>
<evidence type="ECO:0000259" key="10">
    <source>
        <dbReference type="Pfam" id="PF02463"/>
    </source>
</evidence>
<evidence type="ECO:0000256" key="4">
    <source>
        <dbReference type="ARBA" id="ARBA00022741"/>
    </source>
</evidence>
<proteinExistence type="inferred from homology"/>
<evidence type="ECO:0000256" key="7">
    <source>
        <dbReference type="ARBA" id="ARBA00023204"/>
    </source>
</evidence>
<evidence type="ECO:0000256" key="1">
    <source>
        <dbReference type="ARBA" id="ARBA00003618"/>
    </source>
</evidence>
<evidence type="ECO:0000256" key="3">
    <source>
        <dbReference type="ARBA" id="ARBA00021315"/>
    </source>
</evidence>
<comment type="similarity">
    <text evidence="2 9">Belongs to the RecN family.</text>
</comment>
<dbReference type="InterPro" id="IPR003395">
    <property type="entry name" value="RecF/RecN/SMC_N"/>
</dbReference>
<dbReference type="PANTHER" id="PTHR11059">
    <property type="entry name" value="DNA REPAIR PROTEIN RECN"/>
    <property type="match status" value="1"/>
</dbReference>
<dbReference type="PANTHER" id="PTHR11059:SF0">
    <property type="entry name" value="DNA REPAIR PROTEIN RECN"/>
    <property type="match status" value="1"/>
</dbReference>
<comment type="function">
    <text evidence="1 9">May be involved in recombinational repair of damaged DNA.</text>
</comment>
<keyword evidence="5 9" id="KW-0227">DNA damage</keyword>
<evidence type="ECO:0000256" key="6">
    <source>
        <dbReference type="ARBA" id="ARBA00022840"/>
    </source>
</evidence>
<dbReference type="GO" id="GO:0005524">
    <property type="term" value="F:ATP binding"/>
    <property type="evidence" value="ECO:0007669"/>
    <property type="project" value="UniProtKB-KW"/>
</dbReference>
<keyword evidence="7 9" id="KW-0234">DNA repair</keyword>
<dbReference type="GO" id="GO:0043590">
    <property type="term" value="C:bacterial nucleoid"/>
    <property type="evidence" value="ECO:0007669"/>
    <property type="project" value="TreeGrafter"/>
</dbReference>